<dbReference type="UniPathway" id="UPA00704">
    <property type="reaction ID" value="UER00715"/>
</dbReference>
<evidence type="ECO:0000256" key="5">
    <source>
        <dbReference type="ARBA" id="ARBA00022840"/>
    </source>
</evidence>
<dbReference type="GO" id="GO:2001059">
    <property type="term" value="P:D-tagatose 6-phosphate catabolic process"/>
    <property type="evidence" value="ECO:0007669"/>
    <property type="project" value="UniProtKB-UniPathway"/>
</dbReference>
<dbReference type="PIRSF" id="PIRSF000535">
    <property type="entry name" value="1PFK/6PFK/LacC"/>
    <property type="match status" value="1"/>
</dbReference>
<dbReference type="InterPro" id="IPR022463">
    <property type="entry name" value="1-PFruKinase"/>
</dbReference>
<dbReference type="Pfam" id="PF00294">
    <property type="entry name" value="PfkB"/>
    <property type="match status" value="1"/>
</dbReference>
<comment type="catalytic activity">
    <reaction evidence="6">
        <text>D-tagatofuranose 6-phosphate + ATP = D-tagatofuranose 1,6-bisphosphate + ADP + H(+)</text>
        <dbReference type="Rhea" id="RHEA:12420"/>
        <dbReference type="ChEBI" id="CHEBI:15378"/>
        <dbReference type="ChEBI" id="CHEBI:30616"/>
        <dbReference type="ChEBI" id="CHEBI:58694"/>
        <dbReference type="ChEBI" id="CHEBI:58695"/>
        <dbReference type="ChEBI" id="CHEBI:456216"/>
        <dbReference type="EC" id="2.7.1.144"/>
    </reaction>
</comment>
<sequence length="313" mass="33961">MEPAVITVTLNPAIDKTITLPRFEVGGLNRASQIRIDPGGKGINVAKVLKKFGVDVLATGFIAGDQGNLLRNQLNERAIQTDFIHVAGETRTNFKIVDEEAGITTEINEVGFPISDQDITNLKERLRSYLSSNSVIVFAGSLPQGASDQTYYELIQFANQAGAKAILDADKAALREGIKAKPYAIKPNIFELEQLLTRKLDTDQKIVEAGKELIEQGISLIIVSMGSKGAIVLNQKEAYRITPFPITPKSTVGAGDSMVATLVYSLLENKNLEEIAKWVTTAGTITATKPGTEVCSLEEVKQAIHKINVKKLL</sequence>
<evidence type="ECO:0000259" key="7">
    <source>
        <dbReference type="Pfam" id="PF00294"/>
    </source>
</evidence>
<dbReference type="Proteomes" id="UP000295788">
    <property type="component" value="Unassembled WGS sequence"/>
</dbReference>
<protein>
    <recommendedName>
        <fullName evidence="6">Tagatose-6-phosphate kinase</fullName>
        <ecNumber evidence="6">2.7.1.144</ecNumber>
    </recommendedName>
</protein>
<evidence type="ECO:0000256" key="4">
    <source>
        <dbReference type="ARBA" id="ARBA00022777"/>
    </source>
</evidence>
<dbReference type="PANTHER" id="PTHR46566">
    <property type="entry name" value="1-PHOSPHOFRUCTOKINASE-RELATED"/>
    <property type="match status" value="1"/>
</dbReference>
<dbReference type="AlphaFoldDB" id="A0A4V2UT21"/>
<dbReference type="CDD" id="cd01164">
    <property type="entry name" value="FruK_PfkB_like"/>
    <property type="match status" value="1"/>
</dbReference>
<dbReference type="RefSeq" id="WP_132767251.1">
    <property type="nucleotide sequence ID" value="NZ_SMAB01000003.1"/>
</dbReference>
<keyword evidence="4 8" id="KW-0418">Kinase</keyword>
<organism evidence="8 9">
    <name type="scientific">Tepidibacillus fermentans</name>
    <dbReference type="NCBI Taxonomy" id="1281767"/>
    <lineage>
        <taxon>Bacteria</taxon>
        <taxon>Bacillati</taxon>
        <taxon>Bacillota</taxon>
        <taxon>Bacilli</taxon>
        <taxon>Bacillales</taxon>
        <taxon>Bacillaceae</taxon>
        <taxon>Tepidibacillus</taxon>
    </lineage>
</organism>
<keyword evidence="6" id="KW-0423">Lactose metabolism</keyword>
<dbReference type="EC" id="2.7.1.144" evidence="6"/>
<dbReference type="EMBL" id="SMAB01000003">
    <property type="protein sequence ID" value="TCS83844.1"/>
    <property type="molecule type" value="Genomic_DNA"/>
</dbReference>
<gene>
    <name evidence="8" type="ORF">EDD72_103172</name>
</gene>
<keyword evidence="9" id="KW-1185">Reference proteome</keyword>
<dbReference type="GO" id="GO:0016052">
    <property type="term" value="P:carbohydrate catabolic process"/>
    <property type="evidence" value="ECO:0007669"/>
    <property type="project" value="UniProtKB-ARBA"/>
</dbReference>
<keyword evidence="5 6" id="KW-0067">ATP-binding</keyword>
<evidence type="ECO:0000313" key="9">
    <source>
        <dbReference type="Proteomes" id="UP000295788"/>
    </source>
</evidence>
<reference evidence="8 9" key="1">
    <citation type="submission" date="2019-03" db="EMBL/GenBank/DDBJ databases">
        <title>Genomic Encyclopedia of Type Strains, Phase IV (KMG-IV): sequencing the most valuable type-strain genomes for metagenomic binning, comparative biology and taxonomic classification.</title>
        <authorList>
            <person name="Goeker M."/>
        </authorList>
    </citation>
    <scope>NUCLEOTIDE SEQUENCE [LARGE SCALE GENOMIC DNA]</scope>
    <source>
        <strain evidence="8 9">DSM 23802</strain>
    </source>
</reference>
<name>A0A4V2UT21_9BACI</name>
<dbReference type="SUPFAM" id="SSF53613">
    <property type="entry name" value="Ribokinase-like"/>
    <property type="match status" value="1"/>
</dbReference>
<dbReference type="PANTHER" id="PTHR46566:SF2">
    <property type="entry name" value="ATP-DEPENDENT 6-PHOSPHOFRUCTOKINASE ISOZYME 2"/>
    <property type="match status" value="1"/>
</dbReference>
<dbReference type="GO" id="GO:0005988">
    <property type="term" value="P:lactose metabolic process"/>
    <property type="evidence" value="ECO:0007669"/>
    <property type="project" value="UniProtKB-KW"/>
</dbReference>
<keyword evidence="3 6" id="KW-0547">Nucleotide-binding</keyword>
<dbReference type="GO" id="GO:0008662">
    <property type="term" value="F:1-phosphofructokinase activity"/>
    <property type="evidence" value="ECO:0007669"/>
    <property type="project" value="InterPro"/>
</dbReference>
<evidence type="ECO:0000256" key="3">
    <source>
        <dbReference type="ARBA" id="ARBA00022741"/>
    </source>
</evidence>
<dbReference type="OrthoDB" id="9801219at2"/>
<comment type="similarity">
    <text evidence="1">Belongs to the carbohydrate kinase pfkB family.</text>
</comment>
<evidence type="ECO:0000256" key="1">
    <source>
        <dbReference type="ARBA" id="ARBA00005380"/>
    </source>
</evidence>
<keyword evidence="2 6" id="KW-0808">Transferase</keyword>
<comment type="caution">
    <text evidence="8">The sequence shown here is derived from an EMBL/GenBank/DDBJ whole genome shotgun (WGS) entry which is preliminary data.</text>
</comment>
<comment type="pathway">
    <text evidence="6">Carbohydrate metabolism; D-tagatose 6-phosphate degradation; D-glyceraldehyde 3-phosphate and glycerone phosphate from D-tagatose 6-phosphate: step 1/2.</text>
</comment>
<dbReference type="Gene3D" id="3.40.1190.20">
    <property type="match status" value="1"/>
</dbReference>
<dbReference type="NCBIfam" id="TIGR03168">
    <property type="entry name" value="1-PFK"/>
    <property type="match status" value="1"/>
</dbReference>
<accession>A0A4V2UT21</accession>
<evidence type="ECO:0000313" key="8">
    <source>
        <dbReference type="EMBL" id="TCS83844.1"/>
    </source>
</evidence>
<dbReference type="InterPro" id="IPR029056">
    <property type="entry name" value="Ribokinase-like"/>
</dbReference>
<dbReference type="InterPro" id="IPR011611">
    <property type="entry name" value="PfkB_dom"/>
</dbReference>
<dbReference type="InterPro" id="IPR017583">
    <property type="entry name" value="Tagatose/fructose_Pkinase"/>
</dbReference>
<feature type="domain" description="Carbohydrate kinase PfkB" evidence="7">
    <location>
        <begin position="9"/>
        <end position="295"/>
    </location>
</feature>
<proteinExistence type="inferred from homology"/>
<dbReference type="FunFam" id="3.40.1190.20:FF:000001">
    <property type="entry name" value="Phosphofructokinase"/>
    <property type="match status" value="1"/>
</dbReference>
<evidence type="ECO:0000256" key="2">
    <source>
        <dbReference type="ARBA" id="ARBA00022679"/>
    </source>
</evidence>
<dbReference type="GO" id="GO:0009024">
    <property type="term" value="F:tagatose-6-phosphate kinase activity"/>
    <property type="evidence" value="ECO:0007669"/>
    <property type="project" value="UniProtKB-EC"/>
</dbReference>
<dbReference type="NCBIfam" id="TIGR03828">
    <property type="entry name" value="pfkB"/>
    <property type="match status" value="1"/>
</dbReference>
<comment type="similarity">
    <text evidence="6">Belongs to the carbohydrate kinase PfkB family. LacC subfamily.</text>
</comment>
<evidence type="ECO:0000256" key="6">
    <source>
        <dbReference type="PIRNR" id="PIRNR000535"/>
    </source>
</evidence>
<dbReference type="GO" id="GO:0005524">
    <property type="term" value="F:ATP binding"/>
    <property type="evidence" value="ECO:0007669"/>
    <property type="project" value="UniProtKB-KW"/>
</dbReference>
<dbReference type="GO" id="GO:0005829">
    <property type="term" value="C:cytosol"/>
    <property type="evidence" value="ECO:0007669"/>
    <property type="project" value="TreeGrafter"/>
</dbReference>
<dbReference type="GO" id="GO:0044281">
    <property type="term" value="P:small molecule metabolic process"/>
    <property type="evidence" value="ECO:0007669"/>
    <property type="project" value="UniProtKB-ARBA"/>
</dbReference>